<gene>
    <name evidence="9" type="ORF">I585_02400</name>
    <name evidence="8" type="ORF">UAI_03218</name>
</gene>
<keyword evidence="5 6" id="KW-0472">Membrane</keyword>
<feature type="transmembrane region" description="Helical" evidence="6">
    <location>
        <begin position="341"/>
        <end position="365"/>
    </location>
</feature>
<protein>
    <recommendedName>
        <fullName evidence="7">ABC3 transporter permease C-terminal domain-containing protein</fullName>
    </recommendedName>
</protein>
<sequence>MFRKTFRDLRKNWISFFSVFLMSFICLFIFTGIFHLSQQMDATGKQFSQNSHLADSTLSLTTFNDQKEQRTKELTTIKKVARRSIGHYQNDDLSLTFLTFNHSRLSRPQVIHGAKLSDQDGIWLDEDFFQANKYQLGESFLIEKQKYKILGTVRQPEFIYHTESDDQPLPNHKRSGYAYMSESQINSLPVYPTRQLLLKTNKENNTPWLEKELSDIWDADYLRLSHTSDSSGLSIFFDRVTQVQRLAFLFSSLFLLLTLITLEATMRRFVKQQQLQIATLKAQGFSRRTILLHYLSFGVIVTFLGSISGCVLGPKLLSPALLSAIGNQFSVPKWLEVQTTLGYAIVALVTLFSMLITLIPVLPLIGQLPATIMQRQSNQRFKRVWLEQTKLWSYLPFALQWTLRDIQRNIRRAILGVFGALGCMLLLIAALGIKDSIDFSLNSIFNDTYRYEEKISFKKSLDHQEQNAVAKTITTDHQWLEQQSVKLLQDSKEQAVIATIVSDGDQLKLPELDLEDLTANQVGLSEALAKSLNVKAKDTLYIKLQQQIIPVYIKKIVPLSAPQGLFFSENTWNDIGQAFEPQSLLLREKDQLAASPLIASKNEKQQQFKDSQKLIEGILMIVSLLILAALVLGITIMMNCHLLIFSERFIEFATLKVLGFTKREIFLLSFLETALLTALGWLLGLPAGKLFLTAYTAMVSTDQQQYLPHITFQSLAIASLVLFICMLLVQGYITVRINRIDFAVALKPAE</sequence>
<evidence type="ECO:0000256" key="4">
    <source>
        <dbReference type="ARBA" id="ARBA00022989"/>
    </source>
</evidence>
<dbReference type="PANTHER" id="PTHR30287:SF2">
    <property type="entry name" value="BLL1001 PROTEIN"/>
    <property type="match status" value="1"/>
</dbReference>
<proteinExistence type="predicted"/>
<evidence type="ECO:0000256" key="1">
    <source>
        <dbReference type="ARBA" id="ARBA00004651"/>
    </source>
</evidence>
<dbReference type="InterPro" id="IPR038766">
    <property type="entry name" value="Membrane_comp_ABC_pdt"/>
</dbReference>
<dbReference type="STRING" id="71451.RV07_GL001412"/>
<dbReference type="AlphaFoldDB" id="R2R4B3"/>
<organism evidence="8 10">
    <name type="scientific">Enterococcus malodoratus ATCC 43197</name>
    <dbReference type="NCBI Taxonomy" id="1158601"/>
    <lineage>
        <taxon>Bacteria</taxon>
        <taxon>Bacillati</taxon>
        <taxon>Bacillota</taxon>
        <taxon>Bacilli</taxon>
        <taxon>Lactobacillales</taxon>
        <taxon>Enterococcaceae</taxon>
        <taxon>Enterococcus</taxon>
    </lineage>
</organism>
<comment type="subcellular location">
    <subcellularLocation>
        <location evidence="1">Cell membrane</location>
        <topology evidence="1">Multi-pass membrane protein</topology>
    </subcellularLocation>
</comment>
<evidence type="ECO:0000313" key="11">
    <source>
        <dbReference type="Proteomes" id="UP000014148"/>
    </source>
</evidence>
<evidence type="ECO:0000313" key="8">
    <source>
        <dbReference type="EMBL" id="EOH75416.1"/>
    </source>
</evidence>
<dbReference type="PANTHER" id="PTHR30287">
    <property type="entry name" value="MEMBRANE COMPONENT OF PREDICTED ABC SUPERFAMILY METABOLITE UPTAKE TRANSPORTER"/>
    <property type="match status" value="1"/>
</dbReference>
<feature type="transmembrane region" description="Helical" evidence="6">
    <location>
        <begin position="12"/>
        <end position="36"/>
    </location>
</feature>
<feature type="transmembrane region" description="Helical" evidence="6">
    <location>
        <begin position="246"/>
        <end position="270"/>
    </location>
</feature>
<reference evidence="8 10" key="1">
    <citation type="submission" date="2013-02" db="EMBL/GenBank/DDBJ databases">
        <title>The Genome Sequence of Enterococcus malodoratus ATCC_43197.</title>
        <authorList>
            <consortium name="The Broad Institute Genome Sequencing Platform"/>
            <consortium name="The Broad Institute Genome Sequencing Center for Infectious Disease"/>
            <person name="Earl A.M."/>
            <person name="Gilmore M.S."/>
            <person name="Lebreton F."/>
            <person name="Walker B."/>
            <person name="Young S.K."/>
            <person name="Zeng Q."/>
            <person name="Gargeya S."/>
            <person name="Fitzgerald M."/>
            <person name="Haas B."/>
            <person name="Abouelleil A."/>
            <person name="Alvarado L."/>
            <person name="Arachchi H.M."/>
            <person name="Berlin A.M."/>
            <person name="Chapman S.B."/>
            <person name="Dewar J."/>
            <person name="Goldberg J."/>
            <person name="Griggs A."/>
            <person name="Gujja S."/>
            <person name="Hansen M."/>
            <person name="Howarth C."/>
            <person name="Imamovic A."/>
            <person name="Larimer J."/>
            <person name="McCowan C."/>
            <person name="Murphy C."/>
            <person name="Neiman D."/>
            <person name="Pearson M."/>
            <person name="Priest M."/>
            <person name="Roberts A."/>
            <person name="Saif S."/>
            <person name="Shea T."/>
            <person name="Sisk P."/>
            <person name="Sykes S."/>
            <person name="Wortman J."/>
            <person name="Nusbaum C."/>
            <person name="Birren B."/>
        </authorList>
    </citation>
    <scope>NUCLEOTIDE SEQUENCE [LARGE SCALE GENOMIC DNA]</scope>
    <source>
        <strain evidence="8 10">ATCC 43197</strain>
    </source>
</reference>
<keyword evidence="2" id="KW-1003">Cell membrane</keyword>
<evidence type="ECO:0000259" key="7">
    <source>
        <dbReference type="Pfam" id="PF02687"/>
    </source>
</evidence>
<feature type="domain" description="ABC3 transporter permease C-terminal" evidence="7">
    <location>
        <begin position="624"/>
        <end position="740"/>
    </location>
</feature>
<comment type="caution">
    <text evidence="8">The sequence shown here is derived from an EMBL/GenBank/DDBJ whole genome shotgun (WGS) entry which is preliminary data.</text>
</comment>
<feature type="transmembrane region" description="Helical" evidence="6">
    <location>
        <begin position="618"/>
        <end position="644"/>
    </location>
</feature>
<dbReference type="PATRIC" id="fig|1158601.3.peg.3189"/>
<dbReference type="Pfam" id="PF02687">
    <property type="entry name" value="FtsX"/>
    <property type="match status" value="2"/>
</dbReference>
<feature type="domain" description="ABC3 transporter permease C-terminal" evidence="7">
    <location>
        <begin position="249"/>
        <end position="365"/>
    </location>
</feature>
<dbReference type="GO" id="GO:0005886">
    <property type="term" value="C:plasma membrane"/>
    <property type="evidence" value="ECO:0007669"/>
    <property type="project" value="UniProtKB-SubCell"/>
</dbReference>
<evidence type="ECO:0000256" key="5">
    <source>
        <dbReference type="ARBA" id="ARBA00023136"/>
    </source>
</evidence>
<feature type="transmembrane region" description="Helical" evidence="6">
    <location>
        <begin position="706"/>
        <end position="729"/>
    </location>
</feature>
<feature type="transmembrane region" description="Helical" evidence="6">
    <location>
        <begin position="291"/>
        <end position="314"/>
    </location>
</feature>
<evidence type="ECO:0000256" key="6">
    <source>
        <dbReference type="SAM" id="Phobius"/>
    </source>
</evidence>
<evidence type="ECO:0000256" key="2">
    <source>
        <dbReference type="ARBA" id="ARBA00022475"/>
    </source>
</evidence>
<dbReference type="EMBL" id="ASWA01000003">
    <property type="protein sequence ID" value="EOT66879.1"/>
    <property type="molecule type" value="Genomic_DNA"/>
</dbReference>
<dbReference type="RefSeq" id="WP_010742018.1">
    <property type="nucleotide sequence ID" value="NZ_KB946251.1"/>
</dbReference>
<dbReference type="OrthoDB" id="5137249at2"/>
<dbReference type="EMBL" id="AJAK01000020">
    <property type="protein sequence ID" value="EOH75416.1"/>
    <property type="molecule type" value="Genomic_DNA"/>
</dbReference>
<evidence type="ECO:0000313" key="10">
    <source>
        <dbReference type="Proteomes" id="UP000013783"/>
    </source>
</evidence>
<feature type="transmembrane region" description="Helical" evidence="6">
    <location>
        <begin position="665"/>
        <end position="686"/>
    </location>
</feature>
<keyword evidence="4 6" id="KW-1133">Transmembrane helix</keyword>
<keyword evidence="11" id="KW-1185">Reference proteome</keyword>
<accession>R2R4B3</accession>
<dbReference type="Proteomes" id="UP000013783">
    <property type="component" value="Unassembled WGS sequence"/>
</dbReference>
<evidence type="ECO:0000256" key="3">
    <source>
        <dbReference type="ARBA" id="ARBA00022692"/>
    </source>
</evidence>
<keyword evidence="3 6" id="KW-0812">Transmembrane</keyword>
<dbReference type="InterPro" id="IPR003838">
    <property type="entry name" value="ABC3_permease_C"/>
</dbReference>
<evidence type="ECO:0000313" key="9">
    <source>
        <dbReference type="EMBL" id="EOT66879.1"/>
    </source>
</evidence>
<dbReference type="Proteomes" id="UP000014148">
    <property type="component" value="Unassembled WGS sequence"/>
</dbReference>
<name>R2R4B3_9ENTE</name>
<feature type="transmembrane region" description="Helical" evidence="6">
    <location>
        <begin position="413"/>
        <end position="433"/>
    </location>
</feature>
<reference evidence="9 11" key="2">
    <citation type="submission" date="2013-03" db="EMBL/GenBank/DDBJ databases">
        <title>The Genome Sequence of Enterococcus malodoratus ATCC_43197 (PacBio/Illumina hybrid assembly).</title>
        <authorList>
            <consortium name="The Broad Institute Genomics Platform"/>
            <consortium name="The Broad Institute Genome Sequencing Center for Infectious Disease"/>
            <person name="Earl A."/>
            <person name="Russ C."/>
            <person name="Gilmore M."/>
            <person name="Surin D."/>
            <person name="Walker B."/>
            <person name="Young S."/>
            <person name="Zeng Q."/>
            <person name="Gargeya S."/>
            <person name="Fitzgerald M."/>
            <person name="Haas B."/>
            <person name="Abouelleil A."/>
            <person name="Allen A.W."/>
            <person name="Alvarado L."/>
            <person name="Arachchi H.M."/>
            <person name="Berlin A.M."/>
            <person name="Chapman S.B."/>
            <person name="Gainer-Dewar J."/>
            <person name="Goldberg J."/>
            <person name="Griggs A."/>
            <person name="Gujja S."/>
            <person name="Hansen M."/>
            <person name="Howarth C."/>
            <person name="Imamovic A."/>
            <person name="Ireland A."/>
            <person name="Larimer J."/>
            <person name="McCowan C."/>
            <person name="Murphy C."/>
            <person name="Pearson M."/>
            <person name="Poon T.W."/>
            <person name="Priest M."/>
            <person name="Roberts A."/>
            <person name="Saif S."/>
            <person name="Shea T."/>
            <person name="Sisk P."/>
            <person name="Sykes S."/>
            <person name="Wortman J."/>
            <person name="Nusbaum C."/>
            <person name="Birren B."/>
        </authorList>
    </citation>
    <scope>NUCLEOTIDE SEQUENCE [LARGE SCALE GENOMIC DNA]</scope>
    <source>
        <strain evidence="9 11">ATCC 43197</strain>
    </source>
</reference>
<dbReference type="eggNOG" id="COG0577">
    <property type="taxonomic scope" value="Bacteria"/>
</dbReference>